<dbReference type="PANTHER" id="PTHR10668">
    <property type="entry name" value="PHYTOENE DEHYDROGENASE"/>
    <property type="match status" value="1"/>
</dbReference>
<proteinExistence type="predicted"/>
<name>A0A516X482_9ACTN</name>
<dbReference type="OrthoDB" id="9774675at2"/>
<accession>A0A516X482</accession>
<dbReference type="GO" id="GO:0005829">
    <property type="term" value="C:cytosol"/>
    <property type="evidence" value="ECO:0007669"/>
    <property type="project" value="TreeGrafter"/>
</dbReference>
<dbReference type="SUPFAM" id="SSF51905">
    <property type="entry name" value="FAD/NAD(P)-binding domain"/>
    <property type="match status" value="1"/>
</dbReference>
<organism evidence="1 2">
    <name type="scientific">Tomitella fengzijianii</name>
    <dbReference type="NCBI Taxonomy" id="2597660"/>
    <lineage>
        <taxon>Bacteria</taxon>
        <taxon>Bacillati</taxon>
        <taxon>Actinomycetota</taxon>
        <taxon>Actinomycetes</taxon>
        <taxon>Mycobacteriales</taxon>
        <taxon>Tomitella</taxon>
    </lineage>
</organism>
<dbReference type="Proteomes" id="UP000317344">
    <property type="component" value="Chromosome"/>
</dbReference>
<dbReference type="Gene3D" id="3.50.50.60">
    <property type="entry name" value="FAD/NAD(P)-binding domain"/>
    <property type="match status" value="1"/>
</dbReference>
<gene>
    <name evidence="1" type="ORF">FO059_11840</name>
</gene>
<evidence type="ECO:0000313" key="2">
    <source>
        <dbReference type="Proteomes" id="UP000317344"/>
    </source>
</evidence>
<dbReference type="EMBL" id="CP041765">
    <property type="protein sequence ID" value="QDQ97878.1"/>
    <property type="molecule type" value="Genomic_DNA"/>
</dbReference>
<sequence length="554" mass="58229">MLDAIVVGSGHNALVAACYLAREGWSVEVFERDTVPGGAVSTVERFPGHLVDRGSSAHLMIRQSGIIEELGLADHGLSYIDCDPWAFAPAPPESPDRPGIVFQTDLPATCASIEAACGARDADAYRRFVTEWAPLARSVMRAFARPPGAAGLSRAFGPLGMPAFLGGGHPPAALARRFLSTGDALLDYYFDDEPLKAALAWFGAQSGPPMSEPGTAPMVGFAALMHRMPPGRAVGGSGALTTALAARLRADGGTLTTGDAVTALRRTDCGWAATTEHGRTVRARTAIAGCHILTTVDLLTEGGALPESAAAELRRGIRVGPGIGMAVRLATDSLPAYPSAPDDRPGPGVHAGLQLLVSDRAHLRTGHAAALAGRLPPRPAALAMTFSALDASLCPEGRHQMTLWSQWHPYRIADGTRWEDVAEREADRVVDEIEQYAPGTRETVTDRYVQSPLGLERELGLVGGNIMHIEMSLDQMLAFRPTPGLAGQRMSGISPAPGRDDPLAGLYLTGASTHPGGGVSGYSGRSAARLALRDARAGGLRRLLPAARGRTRRA</sequence>
<keyword evidence="2" id="KW-1185">Reference proteome</keyword>
<dbReference type="KEGG" id="toy:FO059_11840"/>
<reference evidence="1 2" key="2">
    <citation type="submission" date="2019-07" db="EMBL/GenBank/DDBJ databases">
        <authorList>
            <person name="Huang Y."/>
        </authorList>
    </citation>
    <scope>NUCLEOTIDE SEQUENCE [LARGE SCALE GENOMIC DNA]</scope>
    <source>
        <strain evidence="1 2">HY188</strain>
    </source>
</reference>
<dbReference type="RefSeq" id="WP_143909005.1">
    <property type="nucleotide sequence ID" value="NZ_CP041765.1"/>
</dbReference>
<protein>
    <submittedName>
        <fullName evidence="1">NAD(P)/FAD-dependent oxidoreductase</fullName>
    </submittedName>
</protein>
<evidence type="ECO:0000313" key="1">
    <source>
        <dbReference type="EMBL" id="QDQ97878.1"/>
    </source>
</evidence>
<dbReference type="PANTHER" id="PTHR10668:SF103">
    <property type="entry name" value="PYRIDINE NUCLEOTIDE-DISULFIDE OXIDOREDUCTASE DOMAIN-CONTAINING PROTEIN 2"/>
    <property type="match status" value="1"/>
</dbReference>
<dbReference type="Pfam" id="PF13450">
    <property type="entry name" value="NAD_binding_8"/>
    <property type="match status" value="1"/>
</dbReference>
<dbReference type="AlphaFoldDB" id="A0A516X482"/>
<reference evidence="1 2" key="1">
    <citation type="submission" date="2019-07" db="EMBL/GenBank/DDBJ databases">
        <title>Tomitella cavernea sp. nov., an actinomycete isolated from soil.</title>
        <authorList>
            <person name="Cheng J."/>
        </authorList>
    </citation>
    <scope>NUCLEOTIDE SEQUENCE [LARGE SCALE GENOMIC DNA]</scope>
    <source>
        <strain evidence="1 2">HY188</strain>
    </source>
</reference>
<dbReference type="InterPro" id="IPR036188">
    <property type="entry name" value="FAD/NAD-bd_sf"/>
</dbReference>